<gene>
    <name evidence="1" type="ORF">F207_102</name>
</gene>
<evidence type="ECO:0000313" key="1">
    <source>
        <dbReference type="EMBL" id="QPX62902.1"/>
    </source>
</evidence>
<keyword evidence="2" id="KW-1185">Reference proteome</keyword>
<dbReference type="InterPro" id="IPR036573">
    <property type="entry name" value="CBM_sf_5/12"/>
</dbReference>
<reference evidence="1 2" key="1">
    <citation type="submission" date="2020-08" db="EMBL/GenBank/DDBJ databases">
        <authorList>
            <person name="Sorensen M.C.H."/>
        </authorList>
    </citation>
    <scope>NUCLEOTIDE SEQUENCE [LARGE SCALE GENOMIC DNA]</scope>
</reference>
<dbReference type="GO" id="GO:0005975">
    <property type="term" value="P:carbohydrate metabolic process"/>
    <property type="evidence" value="ECO:0007669"/>
    <property type="project" value="InterPro"/>
</dbReference>
<dbReference type="GO" id="GO:0005576">
    <property type="term" value="C:extracellular region"/>
    <property type="evidence" value="ECO:0007669"/>
    <property type="project" value="InterPro"/>
</dbReference>
<evidence type="ECO:0000313" key="2">
    <source>
        <dbReference type="Proteomes" id="UP000595681"/>
    </source>
</evidence>
<organism evidence="1 2">
    <name type="scientific">Campylobacter phage F207</name>
    <dbReference type="NCBI Taxonomy" id="2794360"/>
    <lineage>
        <taxon>Viruses</taxon>
        <taxon>Duplodnaviria</taxon>
        <taxon>Heunggongvirae</taxon>
        <taxon>Uroviricota</taxon>
        <taxon>Caudoviricetes</taxon>
        <taxon>Connertonviridae</taxon>
        <taxon>Fletchervirus</taxon>
        <taxon>Fletchervirus F207</taxon>
    </lineage>
</organism>
<dbReference type="GO" id="GO:0004553">
    <property type="term" value="F:hydrolase activity, hydrolyzing O-glycosyl compounds"/>
    <property type="evidence" value="ECO:0007669"/>
    <property type="project" value="InterPro"/>
</dbReference>
<accession>A0A7T3KCU9</accession>
<dbReference type="SUPFAM" id="SSF51055">
    <property type="entry name" value="Carbohydrate binding domain"/>
    <property type="match status" value="1"/>
</dbReference>
<sequence>MAITNYTEFEKLCPKNGEIADQDVLGKPSLQLKRELDTVMSQVNSIIGITDPSNWDTGTTYTQNQIVKYNNYIYVSLSDGNRGNQPDTSPSKWKKISGGSISSSVNNITVSSSDYNTPVTEVSDNSLSLKPSKVYVNGNLIPTTNYTHDGSLTKITFTNEMSVYKNDVVTVEY</sequence>
<dbReference type="EMBL" id="MT863714">
    <property type="protein sequence ID" value="QPX62902.1"/>
    <property type="molecule type" value="Genomic_DNA"/>
</dbReference>
<proteinExistence type="predicted"/>
<dbReference type="GO" id="GO:0030246">
    <property type="term" value="F:carbohydrate binding"/>
    <property type="evidence" value="ECO:0007669"/>
    <property type="project" value="InterPro"/>
</dbReference>
<name>A0A7T3KCU9_9CAUD</name>
<dbReference type="Proteomes" id="UP000595681">
    <property type="component" value="Segment"/>
</dbReference>
<protein>
    <submittedName>
        <fullName evidence="1">Putative carbohydrate binding protein</fullName>
    </submittedName>
</protein>
<dbReference type="Gene3D" id="2.10.10.20">
    <property type="entry name" value="Carbohydrate-binding module superfamily 5/12"/>
    <property type="match status" value="1"/>
</dbReference>